<dbReference type="AlphaFoldDB" id="A0A2R6QI22"/>
<reference evidence="2" key="2">
    <citation type="journal article" date="2018" name="BMC Genomics">
        <title>A manually annotated Actinidia chinensis var. chinensis (kiwifruit) genome highlights the challenges associated with draft genomes and gene prediction in plants.</title>
        <authorList>
            <person name="Pilkington S.M."/>
            <person name="Crowhurst R."/>
            <person name="Hilario E."/>
            <person name="Nardozza S."/>
            <person name="Fraser L."/>
            <person name="Peng Y."/>
            <person name="Gunaseelan K."/>
            <person name="Simpson R."/>
            <person name="Tahir J."/>
            <person name="Deroles S.C."/>
            <person name="Templeton K."/>
            <person name="Luo Z."/>
            <person name="Davy M."/>
            <person name="Cheng C."/>
            <person name="McNeilage M."/>
            <person name="Scaglione D."/>
            <person name="Liu Y."/>
            <person name="Zhang Q."/>
            <person name="Datson P."/>
            <person name="De Silva N."/>
            <person name="Gardiner S.E."/>
            <person name="Bassett H."/>
            <person name="Chagne D."/>
            <person name="McCallum J."/>
            <person name="Dzierzon H."/>
            <person name="Deng C."/>
            <person name="Wang Y.Y."/>
            <person name="Barron L."/>
            <person name="Manako K."/>
            <person name="Bowen J."/>
            <person name="Foster T.M."/>
            <person name="Erridge Z.A."/>
            <person name="Tiffin H."/>
            <person name="Waite C.N."/>
            <person name="Davies K.M."/>
            <person name="Grierson E.P."/>
            <person name="Laing W.A."/>
            <person name="Kirk R."/>
            <person name="Chen X."/>
            <person name="Wood M."/>
            <person name="Montefiori M."/>
            <person name="Brummell D.A."/>
            <person name="Schwinn K.E."/>
            <person name="Catanach A."/>
            <person name="Fullerton C."/>
            <person name="Li D."/>
            <person name="Meiyalaghan S."/>
            <person name="Nieuwenhuizen N."/>
            <person name="Read N."/>
            <person name="Prakash R."/>
            <person name="Hunter D."/>
            <person name="Zhang H."/>
            <person name="McKenzie M."/>
            <person name="Knabel M."/>
            <person name="Harris A."/>
            <person name="Allan A.C."/>
            <person name="Gleave A."/>
            <person name="Chen A."/>
            <person name="Janssen B.J."/>
            <person name="Plunkett B."/>
            <person name="Ampomah-Dwamena C."/>
            <person name="Voogd C."/>
            <person name="Leif D."/>
            <person name="Lafferty D."/>
            <person name="Souleyre E.J.F."/>
            <person name="Varkonyi-Gasic E."/>
            <person name="Gambi F."/>
            <person name="Hanley J."/>
            <person name="Yao J.L."/>
            <person name="Cheung J."/>
            <person name="David K.M."/>
            <person name="Warren B."/>
            <person name="Marsh K."/>
            <person name="Snowden K.C."/>
            <person name="Lin-Wang K."/>
            <person name="Brian L."/>
            <person name="Martinez-Sanchez M."/>
            <person name="Wang M."/>
            <person name="Ileperuma N."/>
            <person name="Macnee N."/>
            <person name="Campin R."/>
            <person name="McAtee P."/>
            <person name="Drummond R.S.M."/>
            <person name="Espley R.V."/>
            <person name="Ireland H.S."/>
            <person name="Wu R."/>
            <person name="Atkinson R.G."/>
            <person name="Karunairetnam S."/>
            <person name="Bulley S."/>
            <person name="Chunkath S."/>
            <person name="Hanley Z."/>
            <person name="Storey R."/>
            <person name="Thrimawithana A.H."/>
            <person name="Thomson S."/>
            <person name="David C."/>
            <person name="Testolin R."/>
            <person name="Huang H."/>
            <person name="Hellens R.P."/>
            <person name="Schaffer R.J."/>
        </authorList>
    </citation>
    <scope>NUCLEOTIDE SEQUENCE [LARGE SCALE GENOMIC DNA]</scope>
    <source>
        <strain evidence="2">cv. Red5</strain>
    </source>
</reference>
<evidence type="ECO:0000313" key="1">
    <source>
        <dbReference type="EMBL" id="PSS08271.1"/>
    </source>
</evidence>
<dbReference type="GO" id="GO:0032259">
    <property type="term" value="P:methylation"/>
    <property type="evidence" value="ECO:0007669"/>
    <property type="project" value="UniProtKB-KW"/>
</dbReference>
<name>A0A2R6QI22_ACTCC</name>
<keyword evidence="1" id="KW-0489">Methyltransferase</keyword>
<keyword evidence="1" id="KW-0808">Transferase</keyword>
<reference evidence="1 2" key="1">
    <citation type="submission" date="2017-07" db="EMBL/GenBank/DDBJ databases">
        <title>An improved, manually edited Actinidia chinensis var. chinensis (kiwifruit) genome highlights the challenges associated with draft genomes and gene prediction in plants.</title>
        <authorList>
            <person name="Pilkington S."/>
            <person name="Crowhurst R."/>
            <person name="Hilario E."/>
            <person name="Nardozza S."/>
            <person name="Fraser L."/>
            <person name="Peng Y."/>
            <person name="Gunaseelan K."/>
            <person name="Simpson R."/>
            <person name="Tahir J."/>
            <person name="Deroles S."/>
            <person name="Templeton K."/>
            <person name="Luo Z."/>
            <person name="Davy M."/>
            <person name="Cheng C."/>
            <person name="Mcneilage M."/>
            <person name="Scaglione D."/>
            <person name="Liu Y."/>
            <person name="Zhang Q."/>
            <person name="Datson P."/>
            <person name="De Silva N."/>
            <person name="Gardiner S."/>
            <person name="Bassett H."/>
            <person name="Chagne D."/>
            <person name="Mccallum J."/>
            <person name="Dzierzon H."/>
            <person name="Deng C."/>
            <person name="Wang Y.-Y."/>
            <person name="Barron N."/>
            <person name="Manako K."/>
            <person name="Bowen J."/>
            <person name="Foster T."/>
            <person name="Erridge Z."/>
            <person name="Tiffin H."/>
            <person name="Waite C."/>
            <person name="Davies K."/>
            <person name="Grierson E."/>
            <person name="Laing W."/>
            <person name="Kirk R."/>
            <person name="Chen X."/>
            <person name="Wood M."/>
            <person name="Montefiori M."/>
            <person name="Brummell D."/>
            <person name="Schwinn K."/>
            <person name="Catanach A."/>
            <person name="Fullerton C."/>
            <person name="Li D."/>
            <person name="Meiyalaghan S."/>
            <person name="Nieuwenhuizen N."/>
            <person name="Read N."/>
            <person name="Prakash R."/>
            <person name="Hunter D."/>
            <person name="Zhang H."/>
            <person name="Mckenzie M."/>
            <person name="Knabel M."/>
            <person name="Harris A."/>
            <person name="Allan A."/>
            <person name="Chen A."/>
            <person name="Janssen B."/>
            <person name="Plunkett B."/>
            <person name="Dwamena C."/>
            <person name="Voogd C."/>
            <person name="Leif D."/>
            <person name="Lafferty D."/>
            <person name="Souleyre E."/>
            <person name="Varkonyi-Gasic E."/>
            <person name="Gambi F."/>
            <person name="Hanley J."/>
            <person name="Yao J.-L."/>
            <person name="Cheung J."/>
            <person name="David K."/>
            <person name="Warren B."/>
            <person name="Marsh K."/>
            <person name="Snowden K."/>
            <person name="Lin-Wang K."/>
            <person name="Brian L."/>
            <person name="Martinez-Sanchez M."/>
            <person name="Wang M."/>
            <person name="Ileperuma N."/>
            <person name="Macnee N."/>
            <person name="Campin R."/>
            <person name="Mcatee P."/>
            <person name="Drummond R."/>
            <person name="Espley R."/>
            <person name="Ireland H."/>
            <person name="Wu R."/>
            <person name="Atkinson R."/>
            <person name="Karunairetnam S."/>
            <person name="Bulley S."/>
            <person name="Chunkath S."/>
            <person name="Hanley Z."/>
            <person name="Storey R."/>
            <person name="Thrimawithana A."/>
            <person name="Thomson S."/>
            <person name="David C."/>
            <person name="Testolin R."/>
        </authorList>
    </citation>
    <scope>NUCLEOTIDE SEQUENCE [LARGE SCALE GENOMIC DNA]</scope>
    <source>
        <strain evidence="2">cv. Red5</strain>
        <tissue evidence="1">Young leaf</tissue>
    </source>
</reference>
<dbReference type="Proteomes" id="UP000241394">
    <property type="component" value="Chromosome LG16"/>
</dbReference>
<proteinExistence type="predicted"/>
<comment type="caution">
    <text evidence="1">The sequence shown here is derived from an EMBL/GenBank/DDBJ whole genome shotgun (WGS) entry which is preliminary data.</text>
</comment>
<protein>
    <submittedName>
        <fullName evidence="1">N6-adenosine-methyltransferase MT-A70-like</fullName>
    </submittedName>
</protein>
<dbReference type="EMBL" id="NKQK01000016">
    <property type="protein sequence ID" value="PSS08271.1"/>
    <property type="molecule type" value="Genomic_DNA"/>
</dbReference>
<gene>
    <name evidence="1" type="ORF">CEY00_Acc18606</name>
</gene>
<sequence length="110" mass="11845">MFLSALCTITTNQPPFQTPEYCSTSILADHSTSILADHSTSILADHSTSTSLSHSTFIPYITGFLGSFTQPPFYIQPTEGHPELQRRAVNSGGLIIALRSATIIAFASDL</sequence>
<keyword evidence="2" id="KW-1185">Reference proteome</keyword>
<dbReference type="InParanoid" id="A0A2R6QI22"/>
<evidence type="ECO:0000313" key="2">
    <source>
        <dbReference type="Proteomes" id="UP000241394"/>
    </source>
</evidence>
<accession>A0A2R6QI22</accession>
<dbReference type="Gramene" id="PSS08271">
    <property type="protein sequence ID" value="PSS08271"/>
    <property type="gene ID" value="CEY00_Acc18606"/>
</dbReference>
<organism evidence="1 2">
    <name type="scientific">Actinidia chinensis var. chinensis</name>
    <name type="common">Chinese soft-hair kiwi</name>
    <dbReference type="NCBI Taxonomy" id="1590841"/>
    <lineage>
        <taxon>Eukaryota</taxon>
        <taxon>Viridiplantae</taxon>
        <taxon>Streptophyta</taxon>
        <taxon>Embryophyta</taxon>
        <taxon>Tracheophyta</taxon>
        <taxon>Spermatophyta</taxon>
        <taxon>Magnoliopsida</taxon>
        <taxon>eudicotyledons</taxon>
        <taxon>Gunneridae</taxon>
        <taxon>Pentapetalae</taxon>
        <taxon>asterids</taxon>
        <taxon>Ericales</taxon>
        <taxon>Actinidiaceae</taxon>
        <taxon>Actinidia</taxon>
    </lineage>
</organism>
<dbReference type="GO" id="GO:0008168">
    <property type="term" value="F:methyltransferase activity"/>
    <property type="evidence" value="ECO:0007669"/>
    <property type="project" value="UniProtKB-KW"/>
</dbReference>